<feature type="non-terminal residue" evidence="5">
    <location>
        <position position="542"/>
    </location>
</feature>
<dbReference type="GO" id="GO:0004896">
    <property type="term" value="F:cytokine receptor activity"/>
    <property type="evidence" value="ECO:0007669"/>
    <property type="project" value="TreeGrafter"/>
</dbReference>
<dbReference type="EMBL" id="VXAS01018074">
    <property type="protein sequence ID" value="NXL23238.1"/>
    <property type="molecule type" value="Genomic_DNA"/>
</dbReference>
<feature type="compositionally biased region" description="Polar residues" evidence="1">
    <location>
        <begin position="301"/>
        <end position="316"/>
    </location>
</feature>
<evidence type="ECO:0000256" key="3">
    <source>
        <dbReference type="SAM" id="SignalP"/>
    </source>
</evidence>
<dbReference type="GO" id="GO:0005886">
    <property type="term" value="C:plasma membrane"/>
    <property type="evidence" value="ECO:0007669"/>
    <property type="project" value="TreeGrafter"/>
</dbReference>
<accession>A0A7L0R1Y2</accession>
<keyword evidence="2" id="KW-1133">Transmembrane helix</keyword>
<keyword evidence="2" id="KW-0472">Membrane</keyword>
<dbReference type="InterPro" id="IPR013783">
    <property type="entry name" value="Ig-like_fold"/>
</dbReference>
<feature type="chain" id="PRO_5029901894" evidence="3">
    <location>
        <begin position="17"/>
        <end position="542"/>
    </location>
</feature>
<reference evidence="5 6" key="1">
    <citation type="submission" date="2019-09" db="EMBL/GenBank/DDBJ databases">
        <title>Bird 10,000 Genomes (B10K) Project - Family phase.</title>
        <authorList>
            <person name="Zhang G."/>
        </authorList>
    </citation>
    <scope>NUCLEOTIDE SEQUENCE [LARGE SCALE GENOMIC DNA]</scope>
    <source>
        <strain evidence="5">B10K-DU-001-45</strain>
        <tissue evidence="5">Muscle</tissue>
    </source>
</reference>
<feature type="region of interest" description="Disordered" evidence="1">
    <location>
        <begin position="300"/>
        <end position="345"/>
    </location>
</feature>
<keyword evidence="2" id="KW-0812">Transmembrane</keyword>
<evidence type="ECO:0000313" key="6">
    <source>
        <dbReference type="Proteomes" id="UP000550059"/>
    </source>
</evidence>
<feature type="signal peptide" evidence="3">
    <location>
        <begin position="1"/>
        <end position="16"/>
    </location>
</feature>
<name>A0A7L0R1Y2_SETKR</name>
<evidence type="ECO:0000256" key="1">
    <source>
        <dbReference type="SAM" id="MobiDB-lite"/>
    </source>
</evidence>
<evidence type="ECO:0000313" key="5">
    <source>
        <dbReference type="EMBL" id="NXL23238.1"/>
    </source>
</evidence>
<dbReference type="InterPro" id="IPR015373">
    <property type="entry name" value="Interferon/interleukin_rcp_dom"/>
</dbReference>
<organism evidence="5 6">
    <name type="scientific">Setophaga kirtlandii</name>
    <name type="common">Kirtland's warbler</name>
    <name type="synonym">Dendroica kirtlandii</name>
    <dbReference type="NCBI Taxonomy" id="298831"/>
    <lineage>
        <taxon>Eukaryota</taxon>
        <taxon>Metazoa</taxon>
        <taxon>Chordata</taxon>
        <taxon>Craniata</taxon>
        <taxon>Vertebrata</taxon>
        <taxon>Euteleostomi</taxon>
        <taxon>Archelosauria</taxon>
        <taxon>Archosauria</taxon>
        <taxon>Dinosauria</taxon>
        <taxon>Saurischia</taxon>
        <taxon>Theropoda</taxon>
        <taxon>Coelurosauria</taxon>
        <taxon>Aves</taxon>
        <taxon>Neognathae</taxon>
        <taxon>Neoaves</taxon>
        <taxon>Telluraves</taxon>
        <taxon>Australaves</taxon>
        <taxon>Passeriformes</taxon>
        <taxon>Passeroidea</taxon>
        <taxon>Parulidae</taxon>
        <taxon>Setophaga</taxon>
    </lineage>
</organism>
<feature type="non-terminal residue" evidence="5">
    <location>
        <position position="1"/>
    </location>
</feature>
<dbReference type="Proteomes" id="UP000550059">
    <property type="component" value="Unassembled WGS sequence"/>
</dbReference>
<keyword evidence="3" id="KW-0732">Signal</keyword>
<evidence type="ECO:0000259" key="4">
    <source>
        <dbReference type="PROSITE" id="PS50853"/>
    </source>
</evidence>
<dbReference type="PROSITE" id="PS50853">
    <property type="entry name" value="FN3"/>
    <property type="match status" value="2"/>
</dbReference>
<dbReference type="PANTHER" id="PTHR20859:SF90">
    <property type="entry name" value="INTERLEUKIN-10 RECEPTOR SUBUNIT ALPHA"/>
    <property type="match status" value="1"/>
</dbReference>
<dbReference type="Pfam" id="PF01108">
    <property type="entry name" value="Tissue_fac"/>
    <property type="match status" value="1"/>
</dbReference>
<dbReference type="InterPro" id="IPR050650">
    <property type="entry name" value="Type-II_Cytokine-TF_Rcpt"/>
</dbReference>
<dbReference type="SUPFAM" id="SSF49265">
    <property type="entry name" value="Fibronectin type III"/>
    <property type="match status" value="2"/>
</dbReference>
<dbReference type="InterPro" id="IPR003961">
    <property type="entry name" value="FN3_dom"/>
</dbReference>
<dbReference type="Pfam" id="PF09294">
    <property type="entry name" value="Interfer-bind"/>
    <property type="match status" value="1"/>
</dbReference>
<sequence length="542" mass="57972">ALALSLALLLACLAHGKKLARPRSLRITTEMGWHLLQWEPGRGCPSDASYDVEYIVYGKGSPWTAIPECWNTTELSCDLTRYTPDPGQRYHARVRTVAGNITSSWKKTGSFYPEQAGPRLAGQSLSVTGNSIQVRLRLLLGPGSISPESSDLQRAMSRYHVHLRRTRDNHTITVVENSTEFTIRELFWLTEYCLSVEPSLANMPVPSTRSDEQCVTTGPRDGSADLLPTILSSFFITLSLLGLLGALLACTYIRRPVRTPSALKSFMKQSSLWVEQEPPSSGSLDADPIQQLFLCQREPQLGSSPDSSTSAAQQPLEQGWKLPAWPKEQLGPTGTRDSSSTSTDSGICLHIPSGVGLGSPCPAAGCSSGSGNISPGLCPAPGQAEVEFRGYLQQSKGTVEPERGPGQGEPLPGCAGSLQGLGSTDPVLDMEGSELAVAKGYLKQSNPEHPLTQHLSPCGAPACCFSSQVGPQVPTLLSWAAPGAPPTSKASPDLKTPFDLHIFNNTAFPGVLPLLPSLSSSWIPLPTQPLGQLRGDSKDSRL</sequence>
<feature type="domain" description="Fibronectin type-III" evidence="4">
    <location>
        <begin position="121"/>
        <end position="220"/>
    </location>
</feature>
<dbReference type="PANTHER" id="PTHR20859">
    <property type="entry name" value="INTERFERON/INTERLEUKIN RECEPTOR"/>
    <property type="match status" value="1"/>
</dbReference>
<dbReference type="InterPro" id="IPR036116">
    <property type="entry name" value="FN3_sf"/>
</dbReference>
<comment type="caution">
    <text evidence="5">The sequence shown here is derived from an EMBL/GenBank/DDBJ whole genome shotgun (WGS) entry which is preliminary data.</text>
</comment>
<feature type="transmembrane region" description="Helical" evidence="2">
    <location>
        <begin position="230"/>
        <end position="253"/>
    </location>
</feature>
<proteinExistence type="predicted"/>
<protein>
    <submittedName>
        <fullName evidence="5">I10R1 protein</fullName>
    </submittedName>
</protein>
<feature type="compositionally biased region" description="Low complexity" evidence="1">
    <location>
        <begin position="333"/>
        <end position="345"/>
    </location>
</feature>
<evidence type="ECO:0000256" key="2">
    <source>
        <dbReference type="SAM" id="Phobius"/>
    </source>
</evidence>
<dbReference type="AlphaFoldDB" id="A0A7L0R1Y2"/>
<keyword evidence="6" id="KW-1185">Reference proteome</keyword>
<dbReference type="Gene3D" id="2.60.40.10">
    <property type="entry name" value="Immunoglobulins"/>
    <property type="match status" value="2"/>
</dbReference>
<gene>
    <name evidence="5" type="primary">Il10ra</name>
    <name evidence="5" type="ORF">SETKIR_R05402</name>
</gene>
<feature type="domain" description="Fibronectin type-III" evidence="4">
    <location>
        <begin position="21"/>
        <end position="116"/>
    </location>
</feature>